<keyword evidence="7" id="KW-0653">Protein transport</keyword>
<evidence type="ECO:0000256" key="5">
    <source>
        <dbReference type="ARBA" id="ARBA00022519"/>
    </source>
</evidence>
<keyword evidence="8 11" id="KW-1133">Transmembrane helix</keyword>
<evidence type="ECO:0000256" key="9">
    <source>
        <dbReference type="ARBA" id="ARBA00023136"/>
    </source>
</evidence>
<evidence type="ECO:0000256" key="3">
    <source>
        <dbReference type="ARBA" id="ARBA00022448"/>
    </source>
</evidence>
<evidence type="ECO:0000256" key="4">
    <source>
        <dbReference type="ARBA" id="ARBA00022475"/>
    </source>
</evidence>
<feature type="compositionally biased region" description="Pro residues" evidence="10">
    <location>
        <begin position="113"/>
        <end position="132"/>
    </location>
</feature>
<keyword evidence="4" id="KW-1003">Cell membrane</keyword>
<reference evidence="13 14" key="1">
    <citation type="submission" date="2018-06" db="EMBL/GenBank/DDBJ databases">
        <title>Genomic Encyclopedia of Archaeal and Bacterial Type Strains, Phase II (KMG-II): from individual species to whole genera.</title>
        <authorList>
            <person name="Goeker M."/>
        </authorList>
    </citation>
    <scope>NUCLEOTIDE SEQUENCE [LARGE SCALE GENOMIC DNA]</scope>
    <source>
        <strain evidence="13 14">JCM 11668</strain>
    </source>
</reference>
<dbReference type="EMBL" id="QJTI01000003">
    <property type="protein sequence ID" value="PYF04391.1"/>
    <property type="molecule type" value="Genomic_DNA"/>
</dbReference>
<keyword evidence="3" id="KW-0813">Transport</keyword>
<comment type="similarity">
    <text evidence="2">Belongs to the TonB family.</text>
</comment>
<evidence type="ECO:0000256" key="6">
    <source>
        <dbReference type="ARBA" id="ARBA00022692"/>
    </source>
</evidence>
<accession>A0A318THR7</accession>
<evidence type="ECO:0000313" key="13">
    <source>
        <dbReference type="EMBL" id="PYF04391.1"/>
    </source>
</evidence>
<keyword evidence="14" id="KW-1185">Reference proteome</keyword>
<sequence length="267" mass="27644">MTMLALHAAEDAAGVRRWTLSAAAVVAAHAALIGAGMAWYNQAPPPGTAMPAIMVDMAPSHAAPSAKSPDIAPGPEMQQAEAAEPPPPPQQQVKQPEQVPPTPPQHTAAVAAPPEPKPQAKPEPQAKPPEPAKPVKKPPRKQAEAAAPHTSAPPASDRVGRAAAATAGEVAAAALPSYRDRLAAHLQRYKRYPAEANGANGTSMLSFTVGRHGQVLRASLAHSSGNSALDAETLAMIRRAQPLPAFPPEMPQGSLSFTVPVRFSSAR</sequence>
<feature type="domain" description="TonB C-terminal" evidence="12">
    <location>
        <begin position="177"/>
        <end position="267"/>
    </location>
</feature>
<dbReference type="GO" id="GO:0055085">
    <property type="term" value="P:transmembrane transport"/>
    <property type="evidence" value="ECO:0007669"/>
    <property type="project" value="InterPro"/>
</dbReference>
<feature type="compositionally biased region" description="Low complexity" evidence="10">
    <location>
        <begin position="61"/>
        <end position="83"/>
    </location>
</feature>
<keyword evidence="5" id="KW-0997">Cell inner membrane</keyword>
<evidence type="ECO:0000313" key="14">
    <source>
        <dbReference type="Proteomes" id="UP000248148"/>
    </source>
</evidence>
<comment type="subcellular location">
    <subcellularLocation>
        <location evidence="1">Cell inner membrane</location>
        <topology evidence="1">Single-pass membrane protein</topology>
        <orientation evidence="1">Periplasmic side</orientation>
    </subcellularLocation>
</comment>
<dbReference type="PROSITE" id="PS52015">
    <property type="entry name" value="TONB_CTD"/>
    <property type="match status" value="1"/>
</dbReference>
<keyword evidence="9 11" id="KW-0472">Membrane</keyword>
<dbReference type="InterPro" id="IPR006260">
    <property type="entry name" value="TonB/TolA_C"/>
</dbReference>
<gene>
    <name evidence="13" type="ORF">BJ122_10344</name>
</gene>
<dbReference type="Gene3D" id="3.30.1150.10">
    <property type="match status" value="1"/>
</dbReference>
<comment type="caution">
    <text evidence="13">The sequence shown here is derived from an EMBL/GenBank/DDBJ whole genome shotgun (WGS) entry which is preliminary data.</text>
</comment>
<dbReference type="Proteomes" id="UP000248148">
    <property type="component" value="Unassembled WGS sequence"/>
</dbReference>
<evidence type="ECO:0000256" key="1">
    <source>
        <dbReference type="ARBA" id="ARBA00004383"/>
    </source>
</evidence>
<evidence type="ECO:0000256" key="7">
    <source>
        <dbReference type="ARBA" id="ARBA00022927"/>
    </source>
</evidence>
<feature type="transmembrane region" description="Helical" evidence="11">
    <location>
        <begin position="20"/>
        <end position="40"/>
    </location>
</feature>
<dbReference type="RefSeq" id="WP_110779812.1">
    <property type="nucleotide sequence ID" value="NZ_QJTI01000003.1"/>
</dbReference>
<dbReference type="Pfam" id="PF03544">
    <property type="entry name" value="TonB_C"/>
    <property type="match status" value="1"/>
</dbReference>
<keyword evidence="6 11" id="KW-0812">Transmembrane</keyword>
<dbReference type="PANTHER" id="PTHR33446:SF13">
    <property type="entry name" value="TONB PROTEIN"/>
    <property type="match status" value="1"/>
</dbReference>
<dbReference type="GO" id="GO:0015031">
    <property type="term" value="P:protein transport"/>
    <property type="evidence" value="ECO:0007669"/>
    <property type="project" value="UniProtKB-KW"/>
</dbReference>
<dbReference type="NCBIfam" id="TIGR01352">
    <property type="entry name" value="tonB_Cterm"/>
    <property type="match status" value="1"/>
</dbReference>
<evidence type="ECO:0000259" key="12">
    <source>
        <dbReference type="PROSITE" id="PS52015"/>
    </source>
</evidence>
<dbReference type="GO" id="GO:0005886">
    <property type="term" value="C:plasma membrane"/>
    <property type="evidence" value="ECO:0007669"/>
    <property type="project" value="UniProtKB-SubCell"/>
</dbReference>
<dbReference type="OrthoDB" id="7433592at2"/>
<protein>
    <submittedName>
        <fullName evidence="13">Outer membrane transport energization protein TonB</fullName>
    </submittedName>
</protein>
<dbReference type="InterPro" id="IPR051045">
    <property type="entry name" value="TonB-dependent_transducer"/>
</dbReference>
<evidence type="ECO:0000256" key="2">
    <source>
        <dbReference type="ARBA" id="ARBA00006555"/>
    </source>
</evidence>
<proteinExistence type="inferred from homology"/>
<evidence type="ECO:0000256" key="10">
    <source>
        <dbReference type="SAM" id="MobiDB-lite"/>
    </source>
</evidence>
<evidence type="ECO:0000256" key="11">
    <source>
        <dbReference type="SAM" id="Phobius"/>
    </source>
</evidence>
<name>A0A318THR7_9BRAD</name>
<dbReference type="InterPro" id="IPR037682">
    <property type="entry name" value="TonB_C"/>
</dbReference>
<organism evidence="13 14">
    <name type="scientific">Rhodopseudomonas faecalis</name>
    <dbReference type="NCBI Taxonomy" id="99655"/>
    <lineage>
        <taxon>Bacteria</taxon>
        <taxon>Pseudomonadati</taxon>
        <taxon>Pseudomonadota</taxon>
        <taxon>Alphaproteobacteria</taxon>
        <taxon>Hyphomicrobiales</taxon>
        <taxon>Nitrobacteraceae</taxon>
        <taxon>Rhodopseudomonas</taxon>
    </lineage>
</organism>
<dbReference type="AlphaFoldDB" id="A0A318THR7"/>
<evidence type="ECO:0000256" key="8">
    <source>
        <dbReference type="ARBA" id="ARBA00022989"/>
    </source>
</evidence>
<feature type="compositionally biased region" description="Low complexity" evidence="10">
    <location>
        <begin position="144"/>
        <end position="155"/>
    </location>
</feature>
<dbReference type="SUPFAM" id="SSF74653">
    <property type="entry name" value="TolA/TonB C-terminal domain"/>
    <property type="match status" value="1"/>
</dbReference>
<dbReference type="PANTHER" id="PTHR33446">
    <property type="entry name" value="PROTEIN TONB-RELATED"/>
    <property type="match status" value="1"/>
</dbReference>
<feature type="region of interest" description="Disordered" evidence="10">
    <location>
        <begin position="61"/>
        <end position="161"/>
    </location>
</feature>